<accession>A0A1V0SKN7</accession>
<organism evidence="1">
    <name type="scientific">Klosneuvirus KNV1</name>
    <dbReference type="NCBI Taxonomy" id="1977640"/>
    <lineage>
        <taxon>Viruses</taxon>
        <taxon>Varidnaviria</taxon>
        <taxon>Bamfordvirae</taxon>
        <taxon>Nucleocytoviricota</taxon>
        <taxon>Megaviricetes</taxon>
        <taxon>Imitervirales</taxon>
        <taxon>Mimiviridae</taxon>
        <taxon>Klosneuvirinae</taxon>
        <taxon>Klosneuvirus</taxon>
    </lineage>
</organism>
<reference evidence="1" key="1">
    <citation type="journal article" date="2017" name="Science">
        <title>Giant viruses with an expanded complement of translation system components.</title>
        <authorList>
            <person name="Schulz F."/>
            <person name="Yutin N."/>
            <person name="Ivanova N.N."/>
            <person name="Ortega D.R."/>
            <person name="Lee T.K."/>
            <person name="Vierheilig J."/>
            <person name="Daims H."/>
            <person name="Horn M."/>
            <person name="Wagner M."/>
            <person name="Jensen G.J."/>
            <person name="Kyrpides N.C."/>
            <person name="Koonin E.V."/>
            <person name="Woyke T."/>
        </authorList>
    </citation>
    <scope>NUCLEOTIDE SEQUENCE</scope>
    <source>
        <strain evidence="1">KNV1</strain>
    </source>
</reference>
<name>A0A1V0SKN7_9VIRU</name>
<protein>
    <submittedName>
        <fullName evidence="1">Uncharacterized protein</fullName>
    </submittedName>
</protein>
<sequence>MLNCVKNHLTFEIKDPDSKPYKYIITCSTDCCSECKDNESKYVFTQGKDTFIEPWIKTCLKHITILSAKKQHCNICNKKSKVAENLPKLCDDCYQHLYDNHIELHNTCKFPIVSIQECNCKFCKMR</sequence>
<evidence type="ECO:0000313" key="1">
    <source>
        <dbReference type="EMBL" id="ARF12282.1"/>
    </source>
</evidence>
<dbReference type="EMBL" id="KY684111">
    <property type="protein sequence ID" value="ARF12282.1"/>
    <property type="molecule type" value="Genomic_DNA"/>
</dbReference>
<proteinExistence type="predicted"/>
<gene>
    <name evidence="1" type="ORF">Klosneuvirus_4_97</name>
</gene>